<gene>
    <name evidence="1" type="primary">WBGene00281745</name>
</gene>
<evidence type="ECO:0000313" key="1">
    <source>
        <dbReference type="EnsemblMetazoa" id="PPA43376.1"/>
    </source>
</evidence>
<reference evidence="2" key="1">
    <citation type="journal article" date="2008" name="Nat. Genet.">
        <title>The Pristionchus pacificus genome provides a unique perspective on nematode lifestyle and parasitism.</title>
        <authorList>
            <person name="Dieterich C."/>
            <person name="Clifton S.W."/>
            <person name="Schuster L.N."/>
            <person name="Chinwalla A."/>
            <person name="Delehaunty K."/>
            <person name="Dinkelacker I."/>
            <person name="Fulton L."/>
            <person name="Fulton R."/>
            <person name="Godfrey J."/>
            <person name="Minx P."/>
            <person name="Mitreva M."/>
            <person name="Roeseler W."/>
            <person name="Tian H."/>
            <person name="Witte H."/>
            <person name="Yang S.P."/>
            <person name="Wilson R.K."/>
            <person name="Sommer R.J."/>
        </authorList>
    </citation>
    <scope>NUCLEOTIDE SEQUENCE [LARGE SCALE GENOMIC DNA]</scope>
    <source>
        <strain evidence="2">PS312</strain>
    </source>
</reference>
<sequence length="84" mass="9169">MRLLLFVICFFAIVVLGKIFTPECAPPLEHKAAISGDNRLSCSRGFVMAVDNVNVETFTFDSIECSSASTFTYKVGNVEKTAAK</sequence>
<name>A0A2A6BUG7_PRIPA</name>
<dbReference type="AlphaFoldDB" id="A0A2A6BUG7"/>
<keyword evidence="2" id="KW-1185">Reference proteome</keyword>
<dbReference type="Proteomes" id="UP000005239">
    <property type="component" value="Unassembled WGS sequence"/>
</dbReference>
<protein>
    <submittedName>
        <fullName evidence="1">Uncharacterized protein</fullName>
    </submittedName>
</protein>
<dbReference type="EnsemblMetazoa" id="PPA43376.1">
    <property type="protein sequence ID" value="PPA43376.1"/>
    <property type="gene ID" value="WBGene00281745"/>
</dbReference>
<accession>A0A8R1Z154</accession>
<reference evidence="1" key="2">
    <citation type="submission" date="2022-06" db="UniProtKB">
        <authorList>
            <consortium name="EnsemblMetazoa"/>
        </authorList>
    </citation>
    <scope>IDENTIFICATION</scope>
    <source>
        <strain evidence="1">PS312</strain>
    </source>
</reference>
<organism evidence="1 2">
    <name type="scientific">Pristionchus pacificus</name>
    <name type="common">Parasitic nematode worm</name>
    <dbReference type="NCBI Taxonomy" id="54126"/>
    <lineage>
        <taxon>Eukaryota</taxon>
        <taxon>Metazoa</taxon>
        <taxon>Ecdysozoa</taxon>
        <taxon>Nematoda</taxon>
        <taxon>Chromadorea</taxon>
        <taxon>Rhabditida</taxon>
        <taxon>Rhabditina</taxon>
        <taxon>Diplogasteromorpha</taxon>
        <taxon>Diplogasteroidea</taxon>
        <taxon>Neodiplogasteridae</taxon>
        <taxon>Pristionchus</taxon>
    </lineage>
</organism>
<accession>A0A2A6BUG7</accession>
<proteinExistence type="predicted"/>
<evidence type="ECO:0000313" key="2">
    <source>
        <dbReference type="Proteomes" id="UP000005239"/>
    </source>
</evidence>